<evidence type="ECO:0000259" key="7">
    <source>
        <dbReference type="Pfam" id="PF00082"/>
    </source>
</evidence>
<dbReference type="InterPro" id="IPR036852">
    <property type="entry name" value="Peptidase_S8/S53_dom_sf"/>
</dbReference>
<feature type="active site" description="Charge relay system" evidence="5">
    <location>
        <position position="212"/>
    </location>
</feature>
<comment type="similarity">
    <text evidence="1 5">Belongs to the peptidase S8 family.</text>
</comment>
<feature type="region of interest" description="Disordered" evidence="6">
    <location>
        <begin position="27"/>
        <end position="71"/>
    </location>
</feature>
<feature type="active site" description="Charge relay system" evidence="5">
    <location>
        <position position="367"/>
    </location>
</feature>
<reference evidence="8" key="1">
    <citation type="submission" date="2020-08" db="EMBL/GenBank/DDBJ databases">
        <title>Paracoccus amoyensis sp. nov., isolated from the surface seawater at coast of Xiamen, Fujian.</title>
        <authorList>
            <person name="Lyu L."/>
        </authorList>
    </citation>
    <scope>NUCLEOTIDE SEQUENCE</scope>
    <source>
        <strain evidence="8">11-3</strain>
    </source>
</reference>
<dbReference type="GO" id="GO:0006508">
    <property type="term" value="P:proteolysis"/>
    <property type="evidence" value="ECO:0007669"/>
    <property type="project" value="UniProtKB-KW"/>
</dbReference>
<feature type="domain" description="Peptidase S8/S53" evidence="7">
    <location>
        <begin position="175"/>
        <end position="415"/>
    </location>
</feature>
<evidence type="ECO:0000256" key="6">
    <source>
        <dbReference type="SAM" id="MobiDB-lite"/>
    </source>
</evidence>
<keyword evidence="3 5" id="KW-0378">Hydrolase</keyword>
<keyword evidence="4 5" id="KW-0720">Serine protease</keyword>
<evidence type="ECO:0000256" key="5">
    <source>
        <dbReference type="PROSITE-ProRule" id="PRU01240"/>
    </source>
</evidence>
<accession>A0A926G8R5</accession>
<organism evidence="8 9">
    <name type="scientific">Paracoccus amoyensis</name>
    <dbReference type="NCBI Taxonomy" id="2760093"/>
    <lineage>
        <taxon>Bacteria</taxon>
        <taxon>Pseudomonadati</taxon>
        <taxon>Pseudomonadota</taxon>
        <taxon>Alphaproteobacteria</taxon>
        <taxon>Rhodobacterales</taxon>
        <taxon>Paracoccaceae</taxon>
        <taxon>Paracoccus</taxon>
    </lineage>
</organism>
<dbReference type="SUPFAM" id="SSF52743">
    <property type="entry name" value="Subtilisin-like"/>
    <property type="match status" value="1"/>
</dbReference>
<dbReference type="PANTHER" id="PTHR43806">
    <property type="entry name" value="PEPTIDASE S8"/>
    <property type="match status" value="1"/>
</dbReference>
<evidence type="ECO:0000256" key="3">
    <source>
        <dbReference type="ARBA" id="ARBA00022801"/>
    </source>
</evidence>
<sequence>MRFLPIVIVVLCSLLLQPGWGPDGPVWVGAAHAQDDDDDDDAPRQRRMRANDDDDDGPVRRRAPARVAAPLPQRAPNEILVRGLSDEDLAGLEGQGFAVLQRRDLSDGLSLTRLRKPQSLTMADARRTVRQLQSPQGADFNHYYRTEQAAECQGVDCLARDMIEWPATAGCGDLPLIGMVDTGLNAEHAALSDAAIRLHRVETQSPISDQLHGTAVASLLVGDSASRSPGLVPQAQLVAVDAFHKDQKDQRADAFALIEALDYLASQNVRVINLSLAGPPNRALEREIRELEEAGIVVVAAAGNNGPSAKPAYPAAYDQVIAVTAVDRRGQVYRRANRGEHIDIAAPGVDVWTAASISGARTKTGTSYAAPFVTAAVAMMLQRHPDLTPVQVRERIVQNARDLGDAGRDHVFGQGLLTPPRGCDAPVPTAPSAG</sequence>
<comment type="caution">
    <text evidence="8">The sequence shown here is derived from an EMBL/GenBank/DDBJ whole genome shotgun (WGS) entry which is preliminary data.</text>
</comment>
<dbReference type="InterPro" id="IPR050131">
    <property type="entry name" value="Peptidase_S8_subtilisin-like"/>
</dbReference>
<dbReference type="Gene3D" id="3.40.50.200">
    <property type="entry name" value="Peptidase S8/S53 domain"/>
    <property type="match status" value="1"/>
</dbReference>
<feature type="active site" description="Charge relay system" evidence="5">
    <location>
        <position position="181"/>
    </location>
</feature>
<dbReference type="AlphaFoldDB" id="A0A926G8R5"/>
<evidence type="ECO:0000256" key="4">
    <source>
        <dbReference type="ARBA" id="ARBA00022825"/>
    </source>
</evidence>
<keyword evidence="2 5" id="KW-0645">Protease</keyword>
<evidence type="ECO:0000256" key="1">
    <source>
        <dbReference type="ARBA" id="ARBA00011073"/>
    </source>
</evidence>
<gene>
    <name evidence="8" type="ORF">H4P12_14810</name>
</gene>
<evidence type="ECO:0000313" key="8">
    <source>
        <dbReference type="EMBL" id="MBC9247948.1"/>
    </source>
</evidence>
<dbReference type="PRINTS" id="PR00723">
    <property type="entry name" value="SUBTILISIN"/>
</dbReference>
<dbReference type="InterPro" id="IPR022398">
    <property type="entry name" value="Peptidase_S8_His-AS"/>
</dbReference>
<dbReference type="Proteomes" id="UP000608594">
    <property type="component" value="Unassembled WGS sequence"/>
</dbReference>
<dbReference type="PROSITE" id="PS00138">
    <property type="entry name" value="SUBTILASE_SER"/>
    <property type="match status" value="1"/>
</dbReference>
<dbReference type="InterPro" id="IPR015500">
    <property type="entry name" value="Peptidase_S8_subtilisin-rel"/>
</dbReference>
<name>A0A926G8R5_9RHOB</name>
<proteinExistence type="inferred from homology"/>
<dbReference type="PANTHER" id="PTHR43806:SF11">
    <property type="entry name" value="CEREVISIN-RELATED"/>
    <property type="match status" value="1"/>
</dbReference>
<evidence type="ECO:0000256" key="2">
    <source>
        <dbReference type="ARBA" id="ARBA00022670"/>
    </source>
</evidence>
<keyword evidence="9" id="KW-1185">Reference proteome</keyword>
<dbReference type="CDD" id="cd05561">
    <property type="entry name" value="Peptidases_S8_4"/>
    <property type="match status" value="1"/>
</dbReference>
<dbReference type="GO" id="GO:0004252">
    <property type="term" value="F:serine-type endopeptidase activity"/>
    <property type="evidence" value="ECO:0007669"/>
    <property type="project" value="UniProtKB-UniRule"/>
</dbReference>
<evidence type="ECO:0000313" key="9">
    <source>
        <dbReference type="Proteomes" id="UP000608594"/>
    </source>
</evidence>
<dbReference type="PROSITE" id="PS51892">
    <property type="entry name" value="SUBTILASE"/>
    <property type="match status" value="1"/>
</dbReference>
<dbReference type="InterPro" id="IPR023828">
    <property type="entry name" value="Peptidase_S8_Ser-AS"/>
</dbReference>
<dbReference type="InterPro" id="IPR000209">
    <property type="entry name" value="Peptidase_S8/S53_dom"/>
</dbReference>
<dbReference type="EMBL" id="JACOQL010000004">
    <property type="protein sequence ID" value="MBC9247948.1"/>
    <property type="molecule type" value="Genomic_DNA"/>
</dbReference>
<dbReference type="Pfam" id="PF00082">
    <property type="entry name" value="Peptidase_S8"/>
    <property type="match status" value="1"/>
</dbReference>
<dbReference type="PROSITE" id="PS00137">
    <property type="entry name" value="SUBTILASE_HIS"/>
    <property type="match status" value="1"/>
</dbReference>
<protein>
    <submittedName>
        <fullName evidence="8">S8 family serine peptidase</fullName>
    </submittedName>
</protein>